<dbReference type="EMBL" id="MU032344">
    <property type="protein sequence ID" value="KAF3770869.1"/>
    <property type="molecule type" value="Genomic_DNA"/>
</dbReference>
<proteinExistence type="predicted"/>
<name>A0A9P5CTP9_CRYP1</name>
<dbReference type="AlphaFoldDB" id="A0A9P5CTP9"/>
<dbReference type="PANTHER" id="PTHR33112">
    <property type="entry name" value="DOMAIN PROTEIN, PUTATIVE-RELATED"/>
    <property type="match status" value="1"/>
</dbReference>
<dbReference type="OrthoDB" id="2975793at2759"/>
<accession>A0A9P5CTP9</accession>
<dbReference type="PANTHER" id="PTHR33112:SF12">
    <property type="entry name" value="HETEROKARYON INCOMPATIBILITY DOMAIN-CONTAINING PROTEIN"/>
    <property type="match status" value="1"/>
</dbReference>
<protein>
    <submittedName>
        <fullName evidence="2">HET-domain-containing protein</fullName>
    </submittedName>
</protein>
<feature type="domain" description="Heterokaryon incompatibility" evidence="1">
    <location>
        <begin position="66"/>
        <end position="222"/>
    </location>
</feature>
<evidence type="ECO:0000313" key="3">
    <source>
        <dbReference type="Proteomes" id="UP000803844"/>
    </source>
</evidence>
<comment type="caution">
    <text evidence="2">The sequence shown here is derived from an EMBL/GenBank/DDBJ whole genome shotgun (WGS) entry which is preliminary data.</text>
</comment>
<dbReference type="Proteomes" id="UP000803844">
    <property type="component" value="Unassembled WGS sequence"/>
</dbReference>
<dbReference type="Pfam" id="PF06985">
    <property type="entry name" value="HET"/>
    <property type="match status" value="1"/>
</dbReference>
<evidence type="ECO:0000313" key="2">
    <source>
        <dbReference type="EMBL" id="KAF3770869.1"/>
    </source>
</evidence>
<keyword evidence="3" id="KW-1185">Reference proteome</keyword>
<gene>
    <name evidence="2" type="ORF">M406DRAFT_236883</name>
</gene>
<evidence type="ECO:0000259" key="1">
    <source>
        <dbReference type="Pfam" id="PF06985"/>
    </source>
</evidence>
<dbReference type="InterPro" id="IPR010730">
    <property type="entry name" value="HET"/>
</dbReference>
<dbReference type="RefSeq" id="XP_040781830.1">
    <property type="nucleotide sequence ID" value="XM_040916045.1"/>
</dbReference>
<organism evidence="2 3">
    <name type="scientific">Cryphonectria parasitica (strain ATCC 38755 / EP155)</name>
    <dbReference type="NCBI Taxonomy" id="660469"/>
    <lineage>
        <taxon>Eukaryota</taxon>
        <taxon>Fungi</taxon>
        <taxon>Dikarya</taxon>
        <taxon>Ascomycota</taxon>
        <taxon>Pezizomycotina</taxon>
        <taxon>Sordariomycetes</taxon>
        <taxon>Sordariomycetidae</taxon>
        <taxon>Diaporthales</taxon>
        <taxon>Cryphonectriaceae</taxon>
        <taxon>Cryphonectria-Endothia species complex</taxon>
        <taxon>Cryphonectria</taxon>
    </lineage>
</organism>
<feature type="non-terminal residue" evidence="2">
    <location>
        <position position="641"/>
    </location>
</feature>
<feature type="non-terminal residue" evidence="2">
    <location>
        <position position="1"/>
    </location>
</feature>
<sequence length="641" mass="73135">SIRPIDKSWIDPEIFAYWKFKCEEEHGMVCYKLPWQSPTEERRVQASWLIDVRKACLVRPRGGETYVALSYVWGTEPFYTSLKENITLNQRPGAFVKGNPDIKPAISPTVLDAMKIVQLLDERYIWVDALCIVQDDWDQKEAEINNMADIYSDATLTIVAAQGAGAMTGMRGIKGHTQPRHAAEDWLRWDVDLCLARAQVDQTDPAYRRADMWGGRAWTYQEEMLSRRRLVFTENSVEWDCSAAKWHEDRVESQLQSEEFTSYTSIAQSTMGNRVPVLGSFQDVMLYHYNLRHLTFPEDALSAFAGCASVLSHSFMGGFVSGLPEVFFDLSLLWQPDLYVERRVAKNPGGAAICLPTWSWASFRGKLRQWNSSGGRRFVRVRRNGLKQMGDGEYVTTLVQWNYRSSVQGPDKPIHHVWSKWRDQCFSDSGGLVCPTGWSRHPLTQDSSQSPKAMAAPSSTATALPLPRCYFTQDESSSFYEYWWPIPLPDRGAPRESQRNIQFITCKTRRAWLSSGNAMRRNDAAATVIISLQTEGGLWAGALEVMEINLHDDIRSLLGQRYELVEVARGFISDWDKRDMDAMHSLSFWGKTTIDEETPGAEVYYVMWVVREGGIARRRGLGRVDKAIWVSLQREPVDLVL</sequence>
<reference evidence="2" key="1">
    <citation type="journal article" date="2020" name="Phytopathology">
        <title>Genome sequence of the chestnut blight fungus Cryphonectria parasitica EP155: A fundamental resource for an archetypical invasive plant pathogen.</title>
        <authorList>
            <person name="Crouch J.A."/>
            <person name="Dawe A."/>
            <person name="Aerts A."/>
            <person name="Barry K."/>
            <person name="Churchill A.C.L."/>
            <person name="Grimwood J."/>
            <person name="Hillman B."/>
            <person name="Milgroom M.G."/>
            <person name="Pangilinan J."/>
            <person name="Smith M."/>
            <person name="Salamov A."/>
            <person name="Schmutz J."/>
            <person name="Yadav J."/>
            <person name="Grigoriev I.V."/>
            <person name="Nuss D."/>
        </authorList>
    </citation>
    <scope>NUCLEOTIDE SEQUENCE</scope>
    <source>
        <strain evidence="2">EP155</strain>
    </source>
</reference>
<dbReference type="GeneID" id="63833174"/>